<evidence type="ECO:0000313" key="2">
    <source>
        <dbReference type="Proteomes" id="UP001569428"/>
    </source>
</evidence>
<reference evidence="1 2" key="1">
    <citation type="submission" date="2024-08" db="EMBL/GenBank/DDBJ databases">
        <authorList>
            <person name="Ishaq N."/>
        </authorList>
    </citation>
    <scope>NUCLEOTIDE SEQUENCE [LARGE SCALE GENOMIC DNA]</scope>
    <source>
        <strain evidence="1 2">DSM 18651</strain>
    </source>
</reference>
<comment type="caution">
    <text evidence="1">The sequence shown here is derived from an EMBL/GenBank/DDBJ whole genome shotgun (WGS) entry which is preliminary data.</text>
</comment>
<evidence type="ECO:0008006" key="3">
    <source>
        <dbReference type="Google" id="ProtNLM"/>
    </source>
</evidence>
<name>A0ABV4NV55_9GAMM</name>
<dbReference type="EMBL" id="JBGMEK010000001">
    <property type="protein sequence ID" value="MFA0809403.1"/>
    <property type="molecule type" value="Genomic_DNA"/>
</dbReference>
<dbReference type="Proteomes" id="UP001569428">
    <property type="component" value="Unassembled WGS sequence"/>
</dbReference>
<dbReference type="RefSeq" id="WP_371837024.1">
    <property type="nucleotide sequence ID" value="NZ_JBGMEK010000001.1"/>
</dbReference>
<sequence>MRENNPALNALNALRDLEDEEQTSTSTVSRPLTSIVNGINTCGPIVSALLLSDSNNIDSDIDEMLFAAKSLIQEVSSTLSIEVDDQILSAINAFCIKVVTENWKASQEVYEEWSSAIVQALTYTGISSEYSSYDFSMLSGYELVANIVASSEIFCILQSITSSIDHNHSYELSIKAVFDSVEKAIDKLSQFHIPYEDADLVRHHFTIQAGKIFAAVISCDFKLFESQQRLNAISDDKVSNEFQIGESIRRFSAEMDSFVTAIYVNSRMVN</sequence>
<proteinExistence type="predicted"/>
<gene>
    <name evidence="1" type="ORF">ACCI49_00605</name>
</gene>
<keyword evidence="2" id="KW-1185">Reference proteome</keyword>
<organism evidence="1 2">
    <name type="scientific">Microbulbifer epialgicus</name>
    <dbReference type="NCBI Taxonomy" id="393907"/>
    <lineage>
        <taxon>Bacteria</taxon>
        <taxon>Pseudomonadati</taxon>
        <taxon>Pseudomonadota</taxon>
        <taxon>Gammaproteobacteria</taxon>
        <taxon>Cellvibrionales</taxon>
        <taxon>Microbulbiferaceae</taxon>
        <taxon>Microbulbifer</taxon>
    </lineage>
</organism>
<accession>A0ABV4NV55</accession>
<evidence type="ECO:0000313" key="1">
    <source>
        <dbReference type="EMBL" id="MFA0809403.1"/>
    </source>
</evidence>
<protein>
    <recommendedName>
        <fullName evidence="3">Abortive infection C-terminus</fullName>
    </recommendedName>
</protein>